<name>A0A5C5U4A2_9GAMM</name>
<dbReference type="Proteomes" id="UP000315949">
    <property type="component" value="Unassembled WGS sequence"/>
</dbReference>
<keyword evidence="3" id="KW-1185">Reference proteome</keyword>
<feature type="chain" id="PRO_5022994494" evidence="1">
    <location>
        <begin position="21"/>
        <end position="150"/>
    </location>
</feature>
<dbReference type="OrthoDB" id="5508986at2"/>
<sequence length="150" mass="16066">MKHILGGLLALACVATPWSAAGVREAPGDLQSCVVTATGPGDRRTLVQWMFSAIALHPDLEDLARVSDARREQANRAMGELMVRLLTVDCADQARQAFRDGSADAAIGEAFGRIGQMAGEGLFAEPRVAAEAQGLIRHVDMNRLVELFLP</sequence>
<feature type="signal peptide" evidence="1">
    <location>
        <begin position="1"/>
        <end position="20"/>
    </location>
</feature>
<dbReference type="EMBL" id="VOHE01000002">
    <property type="protein sequence ID" value="TWT20548.1"/>
    <property type="molecule type" value="Genomic_DNA"/>
</dbReference>
<evidence type="ECO:0000313" key="2">
    <source>
        <dbReference type="EMBL" id="TWT20548.1"/>
    </source>
</evidence>
<reference evidence="2 3" key="1">
    <citation type="submission" date="2019-07" db="EMBL/GenBank/DDBJ databases">
        <title>Luteimonas sp. YD-1 nov., isolated from acidic soil.</title>
        <authorList>
            <person name="Zhou J."/>
        </authorList>
    </citation>
    <scope>NUCLEOTIDE SEQUENCE [LARGE SCALE GENOMIC DNA]</scope>
    <source>
        <strain evidence="2 3">YD-1</strain>
    </source>
</reference>
<dbReference type="AlphaFoldDB" id="A0A5C5U4A2"/>
<comment type="caution">
    <text evidence="2">The sequence shown here is derived from an EMBL/GenBank/DDBJ whole genome shotgun (WGS) entry which is preliminary data.</text>
</comment>
<organism evidence="2 3">
    <name type="scientific">Luteimonas wenzhouensis</name>
    <dbReference type="NCBI Taxonomy" id="2599615"/>
    <lineage>
        <taxon>Bacteria</taxon>
        <taxon>Pseudomonadati</taxon>
        <taxon>Pseudomonadota</taxon>
        <taxon>Gammaproteobacteria</taxon>
        <taxon>Lysobacterales</taxon>
        <taxon>Lysobacteraceae</taxon>
        <taxon>Luteimonas</taxon>
    </lineage>
</organism>
<evidence type="ECO:0000313" key="3">
    <source>
        <dbReference type="Proteomes" id="UP000315949"/>
    </source>
</evidence>
<accession>A0A5C5U4A2</accession>
<proteinExistence type="predicted"/>
<keyword evidence="1" id="KW-0732">Signal</keyword>
<dbReference type="RefSeq" id="WP_146311118.1">
    <property type="nucleotide sequence ID" value="NZ_VOHE01000002.1"/>
</dbReference>
<protein>
    <submittedName>
        <fullName evidence="2">Uncharacterized protein</fullName>
    </submittedName>
</protein>
<evidence type="ECO:0000256" key="1">
    <source>
        <dbReference type="SAM" id="SignalP"/>
    </source>
</evidence>
<gene>
    <name evidence="2" type="ORF">FQY79_04200</name>
</gene>